<reference evidence="2 3" key="1">
    <citation type="submission" date="2022-10" db="EMBL/GenBank/DDBJ databases">
        <title>Defluviimonas sp. nov., isolated from ocean surface sediments.</title>
        <authorList>
            <person name="He W."/>
            <person name="Wang L."/>
            <person name="Zhang D.-F."/>
        </authorList>
    </citation>
    <scope>NUCLEOTIDE SEQUENCE [LARGE SCALE GENOMIC DNA]</scope>
    <source>
        <strain evidence="2 3">WL0050</strain>
    </source>
</reference>
<dbReference type="EMBL" id="JAOWKZ010000003">
    <property type="protein sequence ID" value="MCV2872914.1"/>
    <property type="molecule type" value="Genomic_DNA"/>
</dbReference>
<gene>
    <name evidence="2" type="ORF">OEZ71_11475</name>
</gene>
<evidence type="ECO:0000259" key="1">
    <source>
        <dbReference type="Pfam" id="PF00117"/>
    </source>
</evidence>
<proteinExistence type="predicted"/>
<feature type="domain" description="Glutamine amidotransferase" evidence="1">
    <location>
        <begin position="18"/>
        <end position="182"/>
    </location>
</feature>
<dbReference type="InterPro" id="IPR029062">
    <property type="entry name" value="Class_I_gatase-like"/>
</dbReference>
<dbReference type="PANTHER" id="PTHR42695:SF5">
    <property type="entry name" value="GLUTAMINE AMIDOTRANSFERASE YLR126C-RELATED"/>
    <property type="match status" value="1"/>
</dbReference>
<keyword evidence="3" id="KW-1185">Reference proteome</keyword>
<dbReference type="CDD" id="cd01741">
    <property type="entry name" value="GATase1_1"/>
    <property type="match status" value="1"/>
</dbReference>
<dbReference type="PANTHER" id="PTHR42695">
    <property type="entry name" value="GLUTAMINE AMIDOTRANSFERASE YLR126C-RELATED"/>
    <property type="match status" value="1"/>
</dbReference>
<dbReference type="Pfam" id="PF00117">
    <property type="entry name" value="GATase"/>
    <property type="match status" value="1"/>
</dbReference>
<dbReference type="InterPro" id="IPR044992">
    <property type="entry name" value="ChyE-like"/>
</dbReference>
<dbReference type="SUPFAM" id="SSF52317">
    <property type="entry name" value="Class I glutamine amidotransferase-like"/>
    <property type="match status" value="1"/>
</dbReference>
<protein>
    <submittedName>
        <fullName evidence="2">Type 1 glutamine amidotransferase</fullName>
    </submittedName>
</protein>
<dbReference type="Gene3D" id="3.40.50.880">
    <property type="match status" value="1"/>
</dbReference>
<keyword evidence="2" id="KW-0315">Glutamine amidotransferase</keyword>
<name>A0ABT2ZP54_9RHOB</name>
<evidence type="ECO:0000313" key="3">
    <source>
        <dbReference type="Proteomes" id="UP001652564"/>
    </source>
</evidence>
<comment type="caution">
    <text evidence="2">The sequence shown here is derived from an EMBL/GenBank/DDBJ whole genome shotgun (WGS) entry which is preliminary data.</text>
</comment>
<accession>A0ABT2ZP54</accession>
<dbReference type="InterPro" id="IPR017926">
    <property type="entry name" value="GATASE"/>
</dbReference>
<dbReference type="Proteomes" id="UP001652564">
    <property type="component" value="Unassembled WGS sequence"/>
</dbReference>
<evidence type="ECO:0000313" key="2">
    <source>
        <dbReference type="EMBL" id="MCV2872914.1"/>
    </source>
</evidence>
<dbReference type="PROSITE" id="PS51273">
    <property type="entry name" value="GATASE_TYPE_1"/>
    <property type="match status" value="1"/>
</dbReference>
<organism evidence="2 3">
    <name type="scientific">Albidovulum litorale</name>
    <dbReference type="NCBI Taxonomy" id="2984134"/>
    <lineage>
        <taxon>Bacteria</taxon>
        <taxon>Pseudomonadati</taxon>
        <taxon>Pseudomonadota</taxon>
        <taxon>Alphaproteobacteria</taxon>
        <taxon>Rhodobacterales</taxon>
        <taxon>Paracoccaceae</taxon>
        <taxon>Albidovulum</taxon>
    </lineage>
</organism>
<sequence>MRVAIVENIDGTSLGSVGQALNEAEAECTLFRPRHDGRLPAGPDAFDALVVLGGEQSAVDDADHRYLEPLSRLMRSYGESDRAVLGICLGAQLLARGYGGTNLIGAAPEFGWLNVQTTVAGLSDPVLSSAGAAFPIFQWHRDTFTLPQGAVHLAENRGATHQAFRLGRAVYGTQFHFEANRTVVADWTRDFPEAAEVMWPGWSADHAAEEAIHGAKADAAGLALARAWVSLI</sequence>